<evidence type="ECO:0000313" key="2">
    <source>
        <dbReference type="EMBL" id="MFD2563862.1"/>
    </source>
</evidence>
<evidence type="ECO:0000256" key="1">
    <source>
        <dbReference type="ARBA" id="ARBA00022649"/>
    </source>
</evidence>
<protein>
    <submittedName>
        <fullName evidence="2">Type II toxin-antitoxin system RelE/ParE family toxin</fullName>
    </submittedName>
</protein>
<gene>
    <name evidence="2" type="ORF">ACFSR1_14370</name>
</gene>
<comment type="caution">
    <text evidence="2">The sequence shown here is derived from an EMBL/GenBank/DDBJ whole genome shotgun (WGS) entry which is preliminary data.</text>
</comment>
<name>A0ABW5LG49_9FLAO</name>
<accession>A0ABW5LG49</accession>
<reference evidence="3" key="1">
    <citation type="journal article" date="2019" name="Int. J. Syst. Evol. Microbiol.">
        <title>The Global Catalogue of Microorganisms (GCM) 10K type strain sequencing project: providing services to taxonomists for standard genome sequencing and annotation.</title>
        <authorList>
            <consortium name="The Broad Institute Genomics Platform"/>
            <consortium name="The Broad Institute Genome Sequencing Center for Infectious Disease"/>
            <person name="Wu L."/>
            <person name="Ma J."/>
        </authorList>
    </citation>
    <scope>NUCLEOTIDE SEQUENCE [LARGE SCALE GENOMIC DNA]</scope>
    <source>
        <strain evidence="3">KCTC 52274</strain>
    </source>
</reference>
<dbReference type="Gene3D" id="3.30.2310.20">
    <property type="entry name" value="RelE-like"/>
    <property type="match status" value="1"/>
</dbReference>
<dbReference type="InterPro" id="IPR007712">
    <property type="entry name" value="RelE/ParE_toxin"/>
</dbReference>
<dbReference type="EMBL" id="JBHULE010000019">
    <property type="protein sequence ID" value="MFD2563862.1"/>
    <property type="molecule type" value="Genomic_DNA"/>
</dbReference>
<proteinExistence type="predicted"/>
<dbReference type="InterPro" id="IPR035093">
    <property type="entry name" value="RelE/ParE_toxin_dom_sf"/>
</dbReference>
<dbReference type="Pfam" id="PF05016">
    <property type="entry name" value="ParE_toxin"/>
    <property type="match status" value="1"/>
</dbReference>
<evidence type="ECO:0000313" key="3">
    <source>
        <dbReference type="Proteomes" id="UP001597319"/>
    </source>
</evidence>
<dbReference type="Proteomes" id="UP001597319">
    <property type="component" value="Unassembled WGS sequence"/>
</dbReference>
<keyword evidence="1" id="KW-1277">Toxin-antitoxin system</keyword>
<organism evidence="2 3">
    <name type="scientific">Aquimarina rubra</name>
    <dbReference type="NCBI Taxonomy" id="1920033"/>
    <lineage>
        <taxon>Bacteria</taxon>
        <taxon>Pseudomonadati</taxon>
        <taxon>Bacteroidota</taxon>
        <taxon>Flavobacteriia</taxon>
        <taxon>Flavobacteriales</taxon>
        <taxon>Flavobacteriaceae</taxon>
        <taxon>Aquimarina</taxon>
    </lineage>
</organism>
<keyword evidence="3" id="KW-1185">Reference proteome</keyword>
<dbReference type="RefSeq" id="WP_378293638.1">
    <property type="nucleotide sequence ID" value="NZ_JBHULE010000019.1"/>
</dbReference>
<sequence length="83" mass="9939">MARRIIWTSKADLVFTEILEFYYNRNKSKTYSRKLNQEINSIIKLLPKYPLLGIKTDVKDIRVIIKGDYKIFYQIESSEIIIH</sequence>